<keyword evidence="1 4" id="KW-0479">Metal-binding</keyword>
<feature type="zinc finger region" description="TRAF-type" evidence="4">
    <location>
        <begin position="116"/>
        <end position="162"/>
    </location>
</feature>
<accession>A0AAV7KAU2</accession>
<dbReference type="InterPro" id="IPR001293">
    <property type="entry name" value="Znf_TRAF"/>
</dbReference>
<evidence type="ECO:0000256" key="3">
    <source>
        <dbReference type="ARBA" id="ARBA00022833"/>
    </source>
</evidence>
<dbReference type="PANTHER" id="PTHR10131">
    <property type="entry name" value="TNF RECEPTOR ASSOCIATED FACTOR"/>
    <property type="match status" value="1"/>
</dbReference>
<keyword evidence="2 4" id="KW-0863">Zinc-finger</keyword>
<evidence type="ECO:0000259" key="5">
    <source>
        <dbReference type="PROSITE" id="PS50145"/>
    </source>
</evidence>
<keyword evidence="6" id="KW-0675">Receptor</keyword>
<keyword evidence="7" id="KW-1185">Reference proteome</keyword>
<dbReference type="GO" id="GO:0043122">
    <property type="term" value="P:regulation of canonical NF-kappaB signal transduction"/>
    <property type="evidence" value="ECO:0007669"/>
    <property type="project" value="TreeGrafter"/>
</dbReference>
<dbReference type="AlphaFoldDB" id="A0AAV7KAU2"/>
<feature type="zinc finger region" description="TRAF-type" evidence="4">
    <location>
        <begin position="170"/>
        <end position="214"/>
    </location>
</feature>
<evidence type="ECO:0000256" key="1">
    <source>
        <dbReference type="ARBA" id="ARBA00022723"/>
    </source>
</evidence>
<evidence type="ECO:0000313" key="6">
    <source>
        <dbReference type="EMBL" id="KAI6658040.1"/>
    </source>
</evidence>
<proteinExistence type="predicted"/>
<feature type="domain" description="TRAF-type" evidence="5">
    <location>
        <begin position="170"/>
        <end position="214"/>
    </location>
</feature>
<dbReference type="SUPFAM" id="SSF49599">
    <property type="entry name" value="TRAF domain-like"/>
    <property type="match status" value="1"/>
</dbReference>
<evidence type="ECO:0000256" key="2">
    <source>
        <dbReference type="ARBA" id="ARBA00022771"/>
    </source>
</evidence>
<organism evidence="6 7">
    <name type="scientific">Oopsacas minuta</name>
    <dbReference type="NCBI Taxonomy" id="111878"/>
    <lineage>
        <taxon>Eukaryota</taxon>
        <taxon>Metazoa</taxon>
        <taxon>Porifera</taxon>
        <taxon>Hexactinellida</taxon>
        <taxon>Hexasterophora</taxon>
        <taxon>Lyssacinosida</taxon>
        <taxon>Leucopsacidae</taxon>
        <taxon>Oopsacas</taxon>
    </lineage>
</organism>
<gene>
    <name evidence="6" type="ORF">LOD99_15753</name>
</gene>
<dbReference type="EMBL" id="JAKMXF010000110">
    <property type="protein sequence ID" value="KAI6658040.1"/>
    <property type="molecule type" value="Genomic_DNA"/>
</dbReference>
<name>A0AAV7KAU2_9METZ</name>
<dbReference type="PROSITE" id="PS50145">
    <property type="entry name" value="ZF_TRAF"/>
    <property type="match status" value="2"/>
</dbReference>
<dbReference type="Pfam" id="PF02176">
    <property type="entry name" value="zf-TRAF"/>
    <property type="match status" value="1"/>
</dbReference>
<comment type="caution">
    <text evidence="6">The sequence shown here is derived from an EMBL/GenBank/DDBJ whole genome shotgun (WGS) entry which is preliminary data.</text>
</comment>
<reference evidence="6 7" key="1">
    <citation type="journal article" date="2023" name="BMC Biol.">
        <title>The compact genome of the sponge Oopsacas minuta (Hexactinellida) is lacking key metazoan core genes.</title>
        <authorList>
            <person name="Santini S."/>
            <person name="Schenkelaars Q."/>
            <person name="Jourda C."/>
            <person name="Duchesne M."/>
            <person name="Belahbib H."/>
            <person name="Rocher C."/>
            <person name="Selva M."/>
            <person name="Riesgo A."/>
            <person name="Vervoort M."/>
            <person name="Leys S.P."/>
            <person name="Kodjabachian L."/>
            <person name="Le Bivic A."/>
            <person name="Borchiellini C."/>
            <person name="Claverie J.M."/>
            <person name="Renard E."/>
        </authorList>
    </citation>
    <scope>NUCLEOTIDE SEQUENCE [LARGE SCALE GENOMIC DNA]</scope>
    <source>
        <strain evidence="6">SPO-2</strain>
    </source>
</reference>
<feature type="domain" description="TRAF-type" evidence="5">
    <location>
        <begin position="116"/>
        <end position="162"/>
    </location>
</feature>
<dbReference type="PANTHER" id="PTHR10131:SF157">
    <property type="entry name" value="RECEPTOR-ASSOCIATED FACTOR, PUTATIVE-RELATED"/>
    <property type="match status" value="1"/>
</dbReference>
<dbReference type="Gene3D" id="3.30.40.10">
    <property type="entry name" value="Zinc/RING finger domain, C3HC4 (zinc finger)"/>
    <property type="match status" value="2"/>
</dbReference>
<dbReference type="InterPro" id="IPR013083">
    <property type="entry name" value="Znf_RING/FYVE/PHD"/>
</dbReference>
<keyword evidence="3 4" id="KW-0862">Zinc</keyword>
<dbReference type="GO" id="GO:0008270">
    <property type="term" value="F:zinc ion binding"/>
    <property type="evidence" value="ECO:0007669"/>
    <property type="project" value="UniProtKB-KW"/>
</dbReference>
<evidence type="ECO:0000256" key="4">
    <source>
        <dbReference type="PROSITE-ProRule" id="PRU00207"/>
    </source>
</evidence>
<protein>
    <submittedName>
        <fullName evidence="6">TNF receptor-associated factor 4</fullName>
    </submittedName>
</protein>
<evidence type="ECO:0000313" key="7">
    <source>
        <dbReference type="Proteomes" id="UP001165289"/>
    </source>
</evidence>
<sequence>MAEILKVKPDLIVDILYIQEVIFEYKVEKSAGYKKDYLDQELGEMVVDFITCPCCKGIMRDAIISRGKITCKECSTNSLSMNPVEQVRNCVSNLKIKCPLLRECDWRGKLCEAEKHLQECGNCRILCPLECGTVIQRCEYIHHIDVQCELGRVNCMYCGQECFRKSLSRHLELCLELPVKCDCEEEFSLPEYASHIDTECPLSLMECPYAKYTCNVGSIFRKDLLAHKNEYYIEHQDMMEEEQGRIKKQMNSIVVELNVKRDMEKIEWKISDISSIENELYGPTFKTGASRFRLMLHRIGPLCIGIKKLGRSVLSDPQATSFQLCLTSVKELVEMYHAETSIANRDVGQTMYPLFNLTEQILSEYVHPDNSLVIKICFKVIDLREFRCLELNNTI</sequence>
<dbReference type="Proteomes" id="UP001165289">
    <property type="component" value="Unassembled WGS sequence"/>
</dbReference>